<evidence type="ECO:0000313" key="4">
    <source>
        <dbReference type="RefSeq" id="XP_022102031.1"/>
    </source>
</evidence>
<feature type="compositionally biased region" description="Basic and acidic residues" evidence="2">
    <location>
        <begin position="215"/>
        <end position="228"/>
    </location>
</feature>
<dbReference type="Proteomes" id="UP000694845">
    <property type="component" value="Unplaced"/>
</dbReference>
<sequence>MGQDVMPLGIAGPGLSSTLPQRERVFLRGLYSDVEARLGRVDSGIEALRRRVRDFDGVLDGQIRRCESAEDRVRSLREDFSRMDRQISEMSAELESTLEVMVDDEHNANGQDLSEDIQGTDPSLNCDIKVSRSSPANLNETNETCVTSKRRNARYSSSESGQIMETSENESQTNVTGADAPASIATANTSSQHDQAVSSHIANSSQLPDEQFSDSEEHQVSSPYEKKQPRNRRQPCDGNEASISIRQDNSAVSIGVVCNLNQPTANGQGQSKPVERNPTELSRAEQRLINLASELVEFRSLISSKRKSEDGLVEHASLTLDSGAAGTEQGEGRNQGVTVLRAAASTVNRLHHPPNLGSQRVSVEEHDNRYEEFDRYVEEIIKRHSSDLCQEFKANAPTDIAKTFDDDEVTQELDQLKTQREERVTLPSSAVCGDGKSETNTTQWPAPKAEEPDPKSVISTAGGYTTSEETDSPCDSSPRQDRVNIASCKTGAARHCSFACDEECCHQVAKYRSGHKCSNHRFSPDEETRDFCCCCLRDVLATYVRHFLQLLHSRVTKETKKRTKTRRRDESDQGRVMDSDIVRARDAVFGRLGLTTPMLEVLLEFDQHHRAKSRRQQIDPAHVSDDEIHRLLVTMGMSWHTMNNHLHDNDCAFRIAIATVHAQMHHMD</sequence>
<evidence type="ECO:0000313" key="3">
    <source>
        <dbReference type="Proteomes" id="UP000694845"/>
    </source>
</evidence>
<dbReference type="KEGG" id="aplc:110985364"/>
<dbReference type="RefSeq" id="XP_022102031.1">
    <property type="nucleotide sequence ID" value="XM_022246339.1"/>
</dbReference>
<feature type="coiled-coil region" evidence="1">
    <location>
        <begin position="59"/>
        <end position="93"/>
    </location>
</feature>
<feature type="region of interest" description="Disordered" evidence="2">
    <location>
        <begin position="262"/>
        <end position="281"/>
    </location>
</feature>
<evidence type="ECO:0000256" key="1">
    <source>
        <dbReference type="SAM" id="Coils"/>
    </source>
</evidence>
<feature type="compositionally biased region" description="Polar residues" evidence="2">
    <location>
        <begin position="457"/>
        <end position="477"/>
    </location>
</feature>
<proteinExistence type="predicted"/>
<dbReference type="GeneID" id="110985364"/>
<dbReference type="OrthoDB" id="10476323at2759"/>
<organism evidence="3 4">
    <name type="scientific">Acanthaster planci</name>
    <name type="common">Crown-of-thorns starfish</name>
    <dbReference type="NCBI Taxonomy" id="133434"/>
    <lineage>
        <taxon>Eukaryota</taxon>
        <taxon>Metazoa</taxon>
        <taxon>Echinodermata</taxon>
        <taxon>Eleutherozoa</taxon>
        <taxon>Asterozoa</taxon>
        <taxon>Asteroidea</taxon>
        <taxon>Valvatacea</taxon>
        <taxon>Valvatida</taxon>
        <taxon>Acanthasteridae</taxon>
        <taxon>Acanthaster</taxon>
    </lineage>
</organism>
<keyword evidence="3" id="KW-1185">Reference proteome</keyword>
<evidence type="ECO:0000256" key="2">
    <source>
        <dbReference type="SAM" id="MobiDB-lite"/>
    </source>
</evidence>
<feature type="compositionally biased region" description="Polar residues" evidence="2">
    <location>
        <begin position="262"/>
        <end position="271"/>
    </location>
</feature>
<dbReference type="OMA" id="DCAFRIA"/>
<feature type="compositionally biased region" description="Polar residues" evidence="2">
    <location>
        <begin position="131"/>
        <end position="147"/>
    </location>
</feature>
<keyword evidence="1" id="KW-0175">Coiled coil</keyword>
<gene>
    <name evidence="4" type="primary">LOC110985364</name>
</gene>
<dbReference type="AlphaFoldDB" id="A0A8B7ZFM2"/>
<reference evidence="4" key="1">
    <citation type="submission" date="2025-08" db="UniProtKB">
        <authorList>
            <consortium name="RefSeq"/>
        </authorList>
    </citation>
    <scope>IDENTIFICATION</scope>
</reference>
<accession>A0A8B7ZFM2</accession>
<feature type="region of interest" description="Disordered" evidence="2">
    <location>
        <begin position="109"/>
        <end position="245"/>
    </location>
</feature>
<protein>
    <submittedName>
        <fullName evidence="4">Uncharacterized protein LOC110985364</fullName>
    </submittedName>
</protein>
<feature type="region of interest" description="Disordered" evidence="2">
    <location>
        <begin position="426"/>
        <end position="478"/>
    </location>
</feature>
<name>A0A8B7ZFM2_ACAPL</name>
<feature type="compositionally biased region" description="Polar residues" evidence="2">
    <location>
        <begin position="154"/>
        <end position="176"/>
    </location>
</feature>
<feature type="compositionally biased region" description="Polar residues" evidence="2">
    <location>
        <begin position="185"/>
        <end position="208"/>
    </location>
</feature>